<dbReference type="InterPro" id="IPR004358">
    <property type="entry name" value="Sig_transdc_His_kin-like_C"/>
</dbReference>
<comment type="catalytic activity">
    <reaction evidence="1">
        <text>ATP + protein L-histidine = ADP + protein N-phospho-L-histidine.</text>
        <dbReference type="EC" id="2.7.13.3"/>
    </reaction>
</comment>
<dbReference type="SUPFAM" id="SSF47384">
    <property type="entry name" value="Homodimeric domain of signal transducing histidine kinase"/>
    <property type="match status" value="1"/>
</dbReference>
<gene>
    <name evidence="8" type="ORF">F3F73_10940</name>
</gene>
<protein>
    <recommendedName>
        <fullName evidence="2">histidine kinase</fullName>
        <ecNumber evidence="2">2.7.13.3</ecNumber>
    </recommendedName>
</protein>
<keyword evidence="5 8" id="KW-0418">Kinase</keyword>
<keyword evidence="6" id="KW-0902">Two-component regulatory system</keyword>
<feature type="domain" description="Histidine kinase" evidence="7">
    <location>
        <begin position="21"/>
        <end position="231"/>
    </location>
</feature>
<dbReference type="InterPro" id="IPR003594">
    <property type="entry name" value="HATPase_dom"/>
</dbReference>
<dbReference type="InterPro" id="IPR050736">
    <property type="entry name" value="Sensor_HK_Regulatory"/>
</dbReference>
<evidence type="ECO:0000259" key="7">
    <source>
        <dbReference type="PROSITE" id="PS50109"/>
    </source>
</evidence>
<evidence type="ECO:0000256" key="6">
    <source>
        <dbReference type="ARBA" id="ARBA00023012"/>
    </source>
</evidence>
<dbReference type="Proteomes" id="UP000422221">
    <property type="component" value="Unassembled WGS sequence"/>
</dbReference>
<evidence type="ECO:0000256" key="1">
    <source>
        <dbReference type="ARBA" id="ARBA00000085"/>
    </source>
</evidence>
<dbReference type="PROSITE" id="PS50109">
    <property type="entry name" value="HIS_KIN"/>
    <property type="match status" value="1"/>
</dbReference>
<dbReference type="SMART" id="SM00387">
    <property type="entry name" value="HATPase_c"/>
    <property type="match status" value="1"/>
</dbReference>
<dbReference type="PRINTS" id="PR00344">
    <property type="entry name" value="BCTRLSENSOR"/>
</dbReference>
<evidence type="ECO:0000256" key="3">
    <source>
        <dbReference type="ARBA" id="ARBA00022553"/>
    </source>
</evidence>
<dbReference type="GO" id="GO:0000155">
    <property type="term" value="F:phosphorelay sensor kinase activity"/>
    <property type="evidence" value="ECO:0007669"/>
    <property type="project" value="InterPro"/>
</dbReference>
<dbReference type="PANTHER" id="PTHR43711">
    <property type="entry name" value="TWO-COMPONENT HISTIDINE KINASE"/>
    <property type="match status" value="1"/>
</dbReference>
<dbReference type="CDD" id="cd00082">
    <property type="entry name" value="HisKA"/>
    <property type="match status" value="1"/>
</dbReference>
<dbReference type="Pfam" id="PF02518">
    <property type="entry name" value="HATPase_c"/>
    <property type="match status" value="1"/>
</dbReference>
<dbReference type="InterPro" id="IPR036890">
    <property type="entry name" value="HATPase_C_sf"/>
</dbReference>
<reference evidence="8 9" key="1">
    <citation type="journal article" date="2019" name="Nat. Med.">
        <title>A library of human gut bacterial isolates paired with longitudinal multiomics data enables mechanistic microbiome research.</title>
        <authorList>
            <person name="Poyet M."/>
            <person name="Groussin M."/>
            <person name="Gibbons S.M."/>
            <person name="Avila-Pacheco J."/>
            <person name="Jiang X."/>
            <person name="Kearney S.M."/>
            <person name="Perrotta A.R."/>
            <person name="Berdy B."/>
            <person name="Zhao S."/>
            <person name="Lieberman T.D."/>
            <person name="Swanson P.K."/>
            <person name="Smith M."/>
            <person name="Roesemann S."/>
            <person name="Alexander J.E."/>
            <person name="Rich S.A."/>
            <person name="Livny J."/>
            <person name="Vlamakis H."/>
            <person name="Clish C."/>
            <person name="Bullock K."/>
            <person name="Deik A."/>
            <person name="Scott J."/>
            <person name="Pierce K.A."/>
            <person name="Xavier R.J."/>
            <person name="Alm E.J."/>
        </authorList>
    </citation>
    <scope>NUCLEOTIDE SEQUENCE [LARGE SCALE GENOMIC DNA]</scope>
    <source>
        <strain evidence="8 9">BIOML-A10</strain>
    </source>
</reference>
<dbReference type="InterPro" id="IPR005467">
    <property type="entry name" value="His_kinase_dom"/>
</dbReference>
<dbReference type="EMBL" id="VWMK01000009">
    <property type="protein sequence ID" value="KAA3765532.1"/>
    <property type="molecule type" value="Genomic_DNA"/>
</dbReference>
<dbReference type="SMART" id="SM00388">
    <property type="entry name" value="HisKA"/>
    <property type="match status" value="1"/>
</dbReference>
<organism evidence="8 9">
    <name type="scientific">Bacteroides salyersiae</name>
    <dbReference type="NCBI Taxonomy" id="291644"/>
    <lineage>
        <taxon>Bacteria</taxon>
        <taxon>Pseudomonadati</taxon>
        <taxon>Bacteroidota</taxon>
        <taxon>Bacteroidia</taxon>
        <taxon>Bacteroidales</taxon>
        <taxon>Bacteroidaceae</taxon>
        <taxon>Bacteroides</taxon>
    </lineage>
</organism>
<comment type="caution">
    <text evidence="8">The sequence shown here is derived from an EMBL/GenBank/DDBJ whole genome shotgun (WGS) entry which is preliminary data.</text>
</comment>
<dbReference type="EC" id="2.7.13.3" evidence="2"/>
<name>A0A7J4XJ29_9BACE</name>
<dbReference type="InterPro" id="IPR003661">
    <property type="entry name" value="HisK_dim/P_dom"/>
</dbReference>
<dbReference type="RefSeq" id="WP_130058808.1">
    <property type="nucleotide sequence ID" value="NZ_JADNPJ010000005.1"/>
</dbReference>
<keyword evidence="4" id="KW-0808">Transferase</keyword>
<proteinExistence type="predicted"/>
<evidence type="ECO:0000256" key="5">
    <source>
        <dbReference type="ARBA" id="ARBA00022777"/>
    </source>
</evidence>
<evidence type="ECO:0000313" key="9">
    <source>
        <dbReference type="Proteomes" id="UP000422221"/>
    </source>
</evidence>
<dbReference type="Gene3D" id="3.30.565.10">
    <property type="entry name" value="Histidine kinase-like ATPase, C-terminal domain"/>
    <property type="match status" value="1"/>
</dbReference>
<dbReference type="Pfam" id="PF00512">
    <property type="entry name" value="HisKA"/>
    <property type="match status" value="1"/>
</dbReference>
<evidence type="ECO:0000313" key="8">
    <source>
        <dbReference type="EMBL" id="KAA3765532.1"/>
    </source>
</evidence>
<evidence type="ECO:0000256" key="2">
    <source>
        <dbReference type="ARBA" id="ARBA00012438"/>
    </source>
</evidence>
<dbReference type="SUPFAM" id="SSF55874">
    <property type="entry name" value="ATPase domain of HSP90 chaperone/DNA topoisomerase II/histidine kinase"/>
    <property type="match status" value="1"/>
</dbReference>
<dbReference type="Gene3D" id="1.10.287.130">
    <property type="match status" value="1"/>
</dbReference>
<sequence length="233" mass="26258">MDKKKKSHKKEFDITSAFLANINHEIRTPLNAIVGFSDLLVDAENEGERKEYVQIIRENNDILLRLLSDIIDISQIDAGELDFEKDDVEISSVCKDIACVMSFRLPAGVELSVENDLPECHIVTDRKRLHQVITNLVANAIKFTLRGNIVIGYILKNKHIEFYVTDTGIGVEKEQQKRIFERFVKLDAFSQGAGLGLSVCQVVVKQFGGDIGVESEPGKGSRFWFTHPYTTCL</sequence>
<dbReference type="AlphaFoldDB" id="A0A7J4XJ29"/>
<accession>A0A7J4XJ29</accession>
<dbReference type="InterPro" id="IPR036097">
    <property type="entry name" value="HisK_dim/P_sf"/>
</dbReference>
<evidence type="ECO:0000256" key="4">
    <source>
        <dbReference type="ARBA" id="ARBA00022679"/>
    </source>
</evidence>
<dbReference type="PANTHER" id="PTHR43711:SF31">
    <property type="entry name" value="HISTIDINE KINASE"/>
    <property type="match status" value="1"/>
</dbReference>
<keyword evidence="3" id="KW-0597">Phosphoprotein</keyword>